<evidence type="ECO:0000313" key="4">
    <source>
        <dbReference type="Proteomes" id="UP000436483"/>
    </source>
</evidence>
<dbReference type="AlphaFoldDB" id="A0A7X3SN26"/>
<dbReference type="Gene3D" id="3.40.50.1110">
    <property type="entry name" value="SGNH hydrolase"/>
    <property type="match status" value="1"/>
</dbReference>
<name>A0A7X3SN26_9HYPH</name>
<dbReference type="EMBL" id="WURB01000003">
    <property type="protein sequence ID" value="MXQ10850.1"/>
    <property type="molecule type" value="Genomic_DNA"/>
</dbReference>
<evidence type="ECO:0000256" key="2">
    <source>
        <dbReference type="SAM" id="SignalP"/>
    </source>
</evidence>
<dbReference type="SUPFAM" id="SSF52266">
    <property type="entry name" value="SGNH hydrolase"/>
    <property type="match status" value="1"/>
</dbReference>
<dbReference type="Proteomes" id="UP000436483">
    <property type="component" value="Unassembled WGS sequence"/>
</dbReference>
<dbReference type="GO" id="GO:0016788">
    <property type="term" value="F:hydrolase activity, acting on ester bonds"/>
    <property type="evidence" value="ECO:0007669"/>
    <property type="project" value="InterPro"/>
</dbReference>
<dbReference type="InterPro" id="IPR001087">
    <property type="entry name" value="GDSL"/>
</dbReference>
<reference evidence="3 4" key="2">
    <citation type="submission" date="2020-01" db="EMBL/GenBank/DDBJ databases">
        <title>Microvirga sp. nov., an arsenate reduction bacterium isolated from Tibet hotspring sediments.</title>
        <authorList>
            <person name="Xian W.-D."/>
            <person name="Li W.-J."/>
        </authorList>
    </citation>
    <scope>NUCLEOTIDE SEQUENCE [LARGE SCALE GENOMIC DNA]</scope>
    <source>
        <strain evidence="3 4">KCTC 23863</strain>
    </source>
</reference>
<dbReference type="PANTHER" id="PTHR45642">
    <property type="entry name" value="GDSL ESTERASE/LIPASE EXL3"/>
    <property type="match status" value="1"/>
</dbReference>
<gene>
    <name evidence="3" type="ORF">GR328_05175</name>
</gene>
<evidence type="ECO:0000313" key="3">
    <source>
        <dbReference type="EMBL" id="MXQ10850.1"/>
    </source>
</evidence>
<keyword evidence="4" id="KW-1185">Reference proteome</keyword>
<dbReference type="RefSeq" id="WP_160883459.1">
    <property type="nucleotide sequence ID" value="NZ_WURB01000003.1"/>
</dbReference>
<keyword evidence="1 2" id="KW-0732">Signal</keyword>
<dbReference type="InterPro" id="IPR050592">
    <property type="entry name" value="GDSL_lipolytic_enzyme"/>
</dbReference>
<feature type="chain" id="PRO_5030568569" evidence="2">
    <location>
        <begin position="24"/>
        <end position="269"/>
    </location>
</feature>
<feature type="signal peptide" evidence="2">
    <location>
        <begin position="1"/>
        <end position="23"/>
    </location>
</feature>
<dbReference type="Pfam" id="PF00657">
    <property type="entry name" value="Lipase_GDSL"/>
    <property type="match status" value="1"/>
</dbReference>
<organism evidence="3 4">
    <name type="scientific">Microvirga makkahensis</name>
    <dbReference type="NCBI Taxonomy" id="1128670"/>
    <lineage>
        <taxon>Bacteria</taxon>
        <taxon>Pseudomonadati</taxon>
        <taxon>Pseudomonadota</taxon>
        <taxon>Alphaproteobacteria</taxon>
        <taxon>Hyphomicrobiales</taxon>
        <taxon>Methylobacteriaceae</taxon>
        <taxon>Microvirga</taxon>
    </lineage>
</organism>
<accession>A0A7X3SN26</accession>
<sequence>MPNILHPLLAVAVLVLMNATAKAFPAFDHVVVFGDSLSDNGNAGRASNGPVWVEYLAQTLQLPLEPSRAGGSNYAVGGARLDPRSGATSLRGQADDYLRASGPRGRILHIVYGGGNDLLAAIGQPQAFSAAEAAATSLKSIVADLARQGATDILVPNLPAIGMTPAVRAEGRATIEAANRLTEHFNSALDRTLMEFDNLSSLRLYRLDVWQLAERVSAEPAAAGFTDITTPCHQHRRCEGHLFWDEVHPTTRAHRRLADAAAQALQTHK</sequence>
<dbReference type="OrthoDB" id="5292073at2"/>
<dbReference type="CDD" id="cd01846">
    <property type="entry name" value="fatty_acyltransferase_like"/>
    <property type="match status" value="1"/>
</dbReference>
<protein>
    <submittedName>
        <fullName evidence="3">GDSL family lipase</fullName>
    </submittedName>
</protein>
<proteinExistence type="predicted"/>
<comment type="caution">
    <text evidence="3">The sequence shown here is derived from an EMBL/GenBank/DDBJ whole genome shotgun (WGS) entry which is preliminary data.</text>
</comment>
<dbReference type="InterPro" id="IPR036514">
    <property type="entry name" value="SGNH_hydro_sf"/>
</dbReference>
<dbReference type="PANTHER" id="PTHR45642:SF139">
    <property type="entry name" value="SGNH HYDROLASE-TYPE ESTERASE DOMAIN-CONTAINING PROTEIN"/>
    <property type="match status" value="1"/>
</dbReference>
<evidence type="ECO:0000256" key="1">
    <source>
        <dbReference type="ARBA" id="ARBA00022729"/>
    </source>
</evidence>
<reference evidence="3 4" key="1">
    <citation type="submission" date="2019-12" db="EMBL/GenBank/DDBJ databases">
        <authorList>
            <person name="Yuan C.-G."/>
        </authorList>
    </citation>
    <scope>NUCLEOTIDE SEQUENCE [LARGE SCALE GENOMIC DNA]</scope>
    <source>
        <strain evidence="3 4">KCTC 23863</strain>
    </source>
</reference>